<evidence type="ECO:0000256" key="3">
    <source>
        <dbReference type="ARBA" id="ARBA00022741"/>
    </source>
</evidence>
<dbReference type="GO" id="GO:0006515">
    <property type="term" value="P:protein quality control for misfolded or incompletely synthesized proteins"/>
    <property type="evidence" value="ECO:0007669"/>
    <property type="project" value="UniProtKB-UniRule"/>
</dbReference>
<evidence type="ECO:0000259" key="15">
    <source>
        <dbReference type="PROSITE" id="PS51786"/>
    </source>
</evidence>
<dbReference type="PROSITE" id="PS51786">
    <property type="entry name" value="LON_PROTEOLYTIC"/>
    <property type="match status" value="1"/>
</dbReference>
<dbReference type="GO" id="GO:0051131">
    <property type="term" value="P:chaperone-mediated protein complex assembly"/>
    <property type="evidence" value="ECO:0007669"/>
    <property type="project" value="UniProtKB-UniRule"/>
</dbReference>
<dbReference type="Pfam" id="PF22667">
    <property type="entry name" value="Lon_lid"/>
    <property type="match status" value="1"/>
</dbReference>
<dbReference type="Gene3D" id="1.20.58.1480">
    <property type="match status" value="1"/>
</dbReference>
<organism evidence="17 18">
    <name type="scientific">Allomyces macrogynus (strain ATCC 38327)</name>
    <name type="common">Allomyces javanicus var. macrogynus</name>
    <dbReference type="NCBI Taxonomy" id="578462"/>
    <lineage>
        <taxon>Eukaryota</taxon>
        <taxon>Fungi</taxon>
        <taxon>Fungi incertae sedis</taxon>
        <taxon>Blastocladiomycota</taxon>
        <taxon>Blastocladiomycetes</taxon>
        <taxon>Blastocladiales</taxon>
        <taxon>Blastocladiaceae</taxon>
        <taxon>Allomyces</taxon>
    </lineage>
</organism>
<feature type="compositionally biased region" description="Polar residues" evidence="14">
    <location>
        <begin position="121"/>
        <end position="138"/>
    </location>
</feature>
<feature type="compositionally biased region" description="Low complexity" evidence="14">
    <location>
        <begin position="62"/>
        <end position="84"/>
    </location>
</feature>
<feature type="region of interest" description="Disordered" evidence="14">
    <location>
        <begin position="54"/>
        <end position="176"/>
    </location>
</feature>
<feature type="active site" evidence="11 12">
    <location>
        <position position="1047"/>
    </location>
</feature>
<dbReference type="Pfam" id="PF05362">
    <property type="entry name" value="Lon_C"/>
    <property type="match status" value="1"/>
</dbReference>
<keyword evidence="18" id="KW-1185">Reference proteome</keyword>
<keyword evidence="4 11" id="KW-0378">Hydrolase</keyword>
<comment type="catalytic activity">
    <reaction evidence="10 11">
        <text>Hydrolysis of proteins in presence of ATP.</text>
        <dbReference type="EC" id="3.4.21.53"/>
    </reaction>
</comment>
<gene>
    <name evidence="11" type="primary">PIM1</name>
    <name evidence="17" type="ORF">AMAG_12864</name>
</gene>
<dbReference type="InterPro" id="IPR008268">
    <property type="entry name" value="Peptidase_S16_AS"/>
</dbReference>
<evidence type="ECO:0000313" key="18">
    <source>
        <dbReference type="Proteomes" id="UP000054350"/>
    </source>
</evidence>
<reference evidence="18" key="2">
    <citation type="submission" date="2009-11" db="EMBL/GenBank/DDBJ databases">
        <title>The Genome Sequence of Allomyces macrogynus strain ATCC 38327.</title>
        <authorList>
            <consortium name="The Broad Institute Genome Sequencing Platform"/>
            <person name="Russ C."/>
            <person name="Cuomo C."/>
            <person name="Shea T."/>
            <person name="Young S.K."/>
            <person name="Zeng Q."/>
            <person name="Koehrsen M."/>
            <person name="Haas B."/>
            <person name="Borodovsky M."/>
            <person name="Guigo R."/>
            <person name="Alvarado L."/>
            <person name="Berlin A."/>
            <person name="Borenstein D."/>
            <person name="Chen Z."/>
            <person name="Engels R."/>
            <person name="Freedman E."/>
            <person name="Gellesch M."/>
            <person name="Goldberg J."/>
            <person name="Griggs A."/>
            <person name="Gujja S."/>
            <person name="Heiman D."/>
            <person name="Hepburn T."/>
            <person name="Howarth C."/>
            <person name="Jen D."/>
            <person name="Larson L."/>
            <person name="Lewis B."/>
            <person name="Mehta T."/>
            <person name="Park D."/>
            <person name="Pearson M."/>
            <person name="Roberts A."/>
            <person name="Saif S."/>
            <person name="Shenoy N."/>
            <person name="Sisk P."/>
            <person name="Stolte C."/>
            <person name="Sykes S."/>
            <person name="Walk T."/>
            <person name="White J."/>
            <person name="Yandava C."/>
            <person name="Burger G."/>
            <person name="Gray M.W."/>
            <person name="Holland P.W.H."/>
            <person name="King N."/>
            <person name="Lang F.B.F."/>
            <person name="Roger A.J."/>
            <person name="Ruiz-Trillo I."/>
            <person name="Lander E."/>
            <person name="Nusbaum C."/>
        </authorList>
    </citation>
    <scope>NUCLEOTIDE SEQUENCE [LARGE SCALE GENOMIC DNA]</scope>
    <source>
        <strain evidence="18">ATCC 38327</strain>
    </source>
</reference>
<dbReference type="InterPro" id="IPR003593">
    <property type="entry name" value="AAA+_ATPase"/>
</dbReference>
<keyword evidence="6 11" id="KW-0067">ATP-binding</keyword>
<protein>
    <recommendedName>
        <fullName evidence="11">Lon protease homolog, mitochondrial</fullName>
        <ecNumber evidence="11">3.4.21.53</ecNumber>
    </recommendedName>
</protein>
<dbReference type="STRING" id="578462.A0A0L0T0K6"/>
<dbReference type="AlphaFoldDB" id="A0A0L0T0K6"/>
<feature type="region of interest" description="Disordered" evidence="14">
    <location>
        <begin position="290"/>
        <end position="339"/>
    </location>
</feature>
<dbReference type="InterPro" id="IPR054594">
    <property type="entry name" value="Lon_lid"/>
</dbReference>
<evidence type="ECO:0000256" key="11">
    <source>
        <dbReference type="HAMAP-Rule" id="MF_03120"/>
    </source>
</evidence>
<accession>A0A0L0T0K6</accession>
<feature type="domain" description="Lon N-terminal" evidence="16">
    <location>
        <begin position="181"/>
        <end position="448"/>
    </location>
</feature>
<dbReference type="Gene3D" id="1.10.8.60">
    <property type="match status" value="1"/>
</dbReference>
<dbReference type="FunFam" id="3.30.230.10:FF:000015">
    <property type="entry name" value="Lon protease homolog, mitochondrial"/>
    <property type="match status" value="1"/>
</dbReference>
<dbReference type="CDD" id="cd19500">
    <property type="entry name" value="RecA-like_Lon"/>
    <property type="match status" value="1"/>
</dbReference>
<comment type="subcellular location">
    <subcellularLocation>
        <location evidence="1 11">Mitochondrion matrix</location>
    </subcellularLocation>
</comment>
<evidence type="ECO:0000256" key="6">
    <source>
        <dbReference type="ARBA" id="ARBA00022840"/>
    </source>
</evidence>
<feature type="domain" description="Lon proteolytic" evidence="15">
    <location>
        <begin position="911"/>
        <end position="1098"/>
    </location>
</feature>
<evidence type="ECO:0000256" key="1">
    <source>
        <dbReference type="ARBA" id="ARBA00004305"/>
    </source>
</evidence>
<dbReference type="InterPro" id="IPR027065">
    <property type="entry name" value="Lon_Prtase"/>
</dbReference>
<reference evidence="17 18" key="1">
    <citation type="submission" date="2009-11" db="EMBL/GenBank/DDBJ databases">
        <title>Annotation of Allomyces macrogynus ATCC 38327.</title>
        <authorList>
            <consortium name="The Broad Institute Genome Sequencing Platform"/>
            <person name="Russ C."/>
            <person name="Cuomo C."/>
            <person name="Burger G."/>
            <person name="Gray M.W."/>
            <person name="Holland P.W.H."/>
            <person name="King N."/>
            <person name="Lang F.B.F."/>
            <person name="Roger A.J."/>
            <person name="Ruiz-Trillo I."/>
            <person name="Young S.K."/>
            <person name="Zeng Q."/>
            <person name="Gargeya S."/>
            <person name="Fitzgerald M."/>
            <person name="Haas B."/>
            <person name="Abouelleil A."/>
            <person name="Alvarado L."/>
            <person name="Arachchi H.M."/>
            <person name="Berlin A."/>
            <person name="Chapman S.B."/>
            <person name="Gearin G."/>
            <person name="Goldberg J."/>
            <person name="Griggs A."/>
            <person name="Gujja S."/>
            <person name="Hansen M."/>
            <person name="Heiman D."/>
            <person name="Howarth C."/>
            <person name="Larimer J."/>
            <person name="Lui A."/>
            <person name="MacDonald P.J.P."/>
            <person name="McCowen C."/>
            <person name="Montmayeur A."/>
            <person name="Murphy C."/>
            <person name="Neiman D."/>
            <person name="Pearson M."/>
            <person name="Priest M."/>
            <person name="Roberts A."/>
            <person name="Saif S."/>
            <person name="Shea T."/>
            <person name="Sisk P."/>
            <person name="Stolte C."/>
            <person name="Sykes S."/>
            <person name="Wortman J."/>
            <person name="Nusbaum C."/>
            <person name="Birren B."/>
        </authorList>
    </citation>
    <scope>NUCLEOTIDE SEQUENCE [LARGE SCALE GENOMIC DNA]</scope>
    <source>
        <strain evidence="17 18">ATCC 38327</strain>
    </source>
</reference>
<keyword evidence="7" id="KW-0809">Transit peptide</keyword>
<feature type="compositionally biased region" description="Low complexity" evidence="14">
    <location>
        <begin position="290"/>
        <end position="321"/>
    </location>
</feature>
<dbReference type="GO" id="GO:0043565">
    <property type="term" value="F:sequence-specific DNA binding"/>
    <property type="evidence" value="ECO:0007669"/>
    <property type="project" value="UniProtKB-UniRule"/>
</dbReference>
<evidence type="ECO:0000256" key="8">
    <source>
        <dbReference type="ARBA" id="ARBA00023125"/>
    </source>
</evidence>
<dbReference type="GO" id="GO:0070407">
    <property type="term" value="P:oxidation-dependent protein catabolic process"/>
    <property type="evidence" value="ECO:0007669"/>
    <property type="project" value="UniProtKB-UniRule"/>
</dbReference>
<dbReference type="Gene3D" id="2.30.130.40">
    <property type="entry name" value="LON domain-like"/>
    <property type="match status" value="1"/>
</dbReference>
<keyword evidence="8 11" id="KW-0238">DNA-binding</keyword>
<comment type="subunit">
    <text evidence="11">Homohexamer or homoheptamer. Organized in a ring with a central cavity.</text>
</comment>
<dbReference type="InterPro" id="IPR015947">
    <property type="entry name" value="PUA-like_sf"/>
</dbReference>
<dbReference type="Gene3D" id="3.30.230.10">
    <property type="match status" value="1"/>
</dbReference>
<evidence type="ECO:0000256" key="10">
    <source>
        <dbReference type="ARBA" id="ARBA00050665"/>
    </source>
</evidence>
<comment type="function">
    <text evidence="11">ATP-dependent serine protease that mediates the selective degradation of misfolded, unassembled or oxidatively damaged polypeptides as well as certain short-lived regulatory proteins in the mitochondrial matrix. May also have a chaperone function in the assembly of inner membrane protein complexes. Participates in the regulation of mitochondrial gene expression and in the maintenance of the integrity of the mitochondrial genome. Binds to mitochondrial DNA in a site-specific manner.</text>
</comment>
<dbReference type="VEuPathDB" id="FungiDB:AMAG_12864"/>
<keyword evidence="9 11" id="KW-0496">Mitochondrion</keyword>
<dbReference type="SMART" id="SM00382">
    <property type="entry name" value="AAA"/>
    <property type="match status" value="1"/>
</dbReference>
<feature type="compositionally biased region" description="Polar residues" evidence="14">
    <location>
        <begin position="154"/>
        <end position="173"/>
    </location>
</feature>
<evidence type="ECO:0000313" key="17">
    <source>
        <dbReference type="EMBL" id="KNE68180.1"/>
    </source>
</evidence>
<dbReference type="EMBL" id="GG745356">
    <property type="protein sequence ID" value="KNE68180.1"/>
    <property type="molecule type" value="Genomic_DNA"/>
</dbReference>
<evidence type="ECO:0000256" key="14">
    <source>
        <dbReference type="SAM" id="MobiDB-lite"/>
    </source>
</evidence>
<feature type="active site" evidence="11 12">
    <location>
        <position position="1004"/>
    </location>
</feature>
<dbReference type="HAMAP" id="MF_03120">
    <property type="entry name" value="lonm_euk"/>
    <property type="match status" value="1"/>
</dbReference>
<dbReference type="OMA" id="WLTNIPW"/>
<dbReference type="InterPro" id="IPR020568">
    <property type="entry name" value="Ribosomal_Su5_D2-typ_SF"/>
</dbReference>
<dbReference type="InterPro" id="IPR046336">
    <property type="entry name" value="Lon_prtase_N_sf"/>
</dbReference>
<dbReference type="GO" id="GO:0004252">
    <property type="term" value="F:serine-type endopeptidase activity"/>
    <property type="evidence" value="ECO:0007669"/>
    <property type="project" value="UniProtKB-UniRule"/>
</dbReference>
<evidence type="ECO:0000256" key="5">
    <source>
        <dbReference type="ARBA" id="ARBA00022825"/>
    </source>
</evidence>
<dbReference type="Proteomes" id="UP000054350">
    <property type="component" value="Unassembled WGS sequence"/>
</dbReference>
<evidence type="ECO:0000256" key="9">
    <source>
        <dbReference type="ARBA" id="ARBA00023128"/>
    </source>
</evidence>
<evidence type="ECO:0000256" key="12">
    <source>
        <dbReference type="PROSITE-ProRule" id="PRU01122"/>
    </source>
</evidence>
<dbReference type="FunFam" id="1.20.5.5270:FF:000001">
    <property type="entry name" value="Lon protease homolog, mitochondrial"/>
    <property type="match status" value="1"/>
</dbReference>
<evidence type="ECO:0000256" key="13">
    <source>
        <dbReference type="RuleBase" id="RU000591"/>
    </source>
</evidence>
<dbReference type="InterPro" id="IPR003111">
    <property type="entry name" value="Lon_prtase_N"/>
</dbReference>
<dbReference type="GO" id="GO:0003697">
    <property type="term" value="F:single-stranded DNA binding"/>
    <property type="evidence" value="ECO:0007669"/>
    <property type="project" value="TreeGrafter"/>
</dbReference>
<dbReference type="Pfam" id="PF00004">
    <property type="entry name" value="AAA"/>
    <property type="match status" value="1"/>
</dbReference>
<dbReference type="FunFam" id="1.20.58.1480:FF:000003">
    <property type="entry name" value="Lon protease homolog, mitochondrial"/>
    <property type="match status" value="1"/>
</dbReference>
<dbReference type="OrthoDB" id="2411602at2759"/>
<keyword evidence="2 11" id="KW-0645">Protease</keyword>
<dbReference type="GO" id="GO:0004176">
    <property type="term" value="F:ATP-dependent peptidase activity"/>
    <property type="evidence" value="ECO:0007669"/>
    <property type="project" value="UniProtKB-UniRule"/>
</dbReference>
<dbReference type="InterPro" id="IPR027417">
    <property type="entry name" value="P-loop_NTPase"/>
</dbReference>
<dbReference type="SMART" id="SM00464">
    <property type="entry name" value="LON"/>
    <property type="match status" value="1"/>
</dbReference>
<dbReference type="PRINTS" id="PR00830">
    <property type="entry name" value="ENDOLAPTASE"/>
</dbReference>
<dbReference type="SUPFAM" id="SSF88697">
    <property type="entry name" value="PUA domain-like"/>
    <property type="match status" value="1"/>
</dbReference>
<comment type="similarity">
    <text evidence="11 12 13">Belongs to the peptidase S16 family.</text>
</comment>
<dbReference type="FunFam" id="3.40.50.300:FF:000021">
    <property type="entry name" value="Lon protease homolog"/>
    <property type="match status" value="1"/>
</dbReference>
<dbReference type="InterPro" id="IPR027503">
    <property type="entry name" value="Lonm_euk"/>
</dbReference>
<dbReference type="Gene3D" id="3.40.50.300">
    <property type="entry name" value="P-loop containing nucleotide triphosphate hydrolases"/>
    <property type="match status" value="1"/>
</dbReference>
<feature type="binding site" evidence="11">
    <location>
        <begin position="601"/>
        <end position="608"/>
    </location>
    <ligand>
        <name>ATP</name>
        <dbReference type="ChEBI" id="CHEBI:30616"/>
    </ligand>
</feature>
<keyword evidence="3 11" id="KW-0547">Nucleotide-binding</keyword>
<dbReference type="PANTHER" id="PTHR43718:SF2">
    <property type="entry name" value="LON PROTEASE HOMOLOG, MITOCHONDRIAL"/>
    <property type="match status" value="1"/>
</dbReference>
<dbReference type="GO" id="GO:0034599">
    <property type="term" value="P:cellular response to oxidative stress"/>
    <property type="evidence" value="ECO:0007669"/>
    <property type="project" value="UniProtKB-UniRule"/>
</dbReference>
<dbReference type="eggNOG" id="KOG2004">
    <property type="taxonomic scope" value="Eukaryota"/>
</dbReference>
<dbReference type="GO" id="GO:0007005">
    <property type="term" value="P:mitochondrion organization"/>
    <property type="evidence" value="ECO:0007669"/>
    <property type="project" value="TreeGrafter"/>
</dbReference>
<dbReference type="InterPro" id="IPR014721">
    <property type="entry name" value="Ribsml_uS5_D2-typ_fold_subgr"/>
</dbReference>
<dbReference type="SUPFAM" id="SSF52540">
    <property type="entry name" value="P-loop containing nucleoside triphosphate hydrolases"/>
    <property type="match status" value="1"/>
</dbReference>
<dbReference type="GO" id="GO:0005524">
    <property type="term" value="F:ATP binding"/>
    <property type="evidence" value="ECO:0007669"/>
    <property type="project" value="UniProtKB-UniRule"/>
</dbReference>
<dbReference type="SUPFAM" id="SSF54211">
    <property type="entry name" value="Ribosomal protein S5 domain 2-like"/>
    <property type="match status" value="1"/>
</dbReference>
<dbReference type="EC" id="3.4.21.53" evidence="11"/>
<evidence type="ECO:0000259" key="16">
    <source>
        <dbReference type="PROSITE" id="PS51787"/>
    </source>
</evidence>
<dbReference type="InterPro" id="IPR003959">
    <property type="entry name" value="ATPase_AAA_core"/>
</dbReference>
<sequence length="1141" mass="120944">MLNAVALRRAATVAVTRHARALRAPVPASRSASALAGTLHPSAVPLPPFPRLPSVYTRSDNGTPVAPPSSASGGSDGAAPPSNSDGDDSSDPKSGAQPTPVTVSRANGRRNGRGIRAATRVPTTDNDATVRASGTASATPDDDGGNGVPPTPPSSAGNNNGNTGHPSHLQTLTPPDPYSPLLALPITRRPLFPGFYKTVVIKDPEVIRAIKDLAESRQPYVAAVLLKDEEADTDRIQSLDEIHHVGVFSQITNVYHTSPTGPGDDAPSLTAILYPHRRVRISGLINDTDSASTDAASAAPTSVVTAGEASTKPADAAAAPADVDKPASEPTGSPQSYLRSKYDVSVVHAETLHDEPYKKGNQLVRAITAEIVNVFKDIASLNPLFREQISAFSVSQASTTIFDDPSKLADFAAAVSGGSDSEELQGVLESLVIEERLQKALYVLKKELVNAQLQSKISKEVESKIQKRQREYYLMEQLKGIKKELGMESDGKDKLLEKFKERIQHATLPAAVATVIEEEMQKLGHLDPASSEFNVTRNYLDWLTCLPWGKNSQEVLDVEHAQQCLDEDHYGLKDVKERILEFIAVGKLKGTVEGKIMCLSGPPGVGKTSIGKSIARALGREFYRFSVGGLSDVAEIKGHRRTYVGAMPGKLVQALKKVQTENPLVLIDEIDKLGRGLQGDPASALLELLDPEQNSSFLDHYLDVPLDLSKVLFVCTANVLDTIPGPLLDRMEVIQLSGYVADEKVAIAEKYLAPQARIACGLEAPPATKEDAAKLAEAAPVATESATSESAVTMEAAPSVASYSSASESTPATAAAADSTSPESAPVPAAAPAVLVPRVDLTREAIEDLIRYYCRESGVRNLKKHIEKVYRKAAFKVVSAGANAEPLSITPENLKDYVGNPPFSGERLFEHPPAGVVMGLAWTAMGGSSLYIESVLEAPLTTESKPALTKTGQLGDVMKESSSIAYTYAKAHLLRHFPHLAQFFQHAAIHLHVPEGATPKDGPSAGITMATSLISLAANTPIPPHIAMTGELTLSGKVLKIGGLKEKTIAAKRSGITTILFPAANAADWAELPDFVKEGIEGRPVEWYYEVFDACFGEAVARGEFAKNAWPIVPAATATAVLADLPSAAAGAASSSVSIGA</sequence>
<evidence type="ECO:0000256" key="4">
    <source>
        <dbReference type="ARBA" id="ARBA00022801"/>
    </source>
</evidence>
<dbReference type="InterPro" id="IPR004815">
    <property type="entry name" value="Lon_bac/euk-typ"/>
</dbReference>
<evidence type="ECO:0000256" key="2">
    <source>
        <dbReference type="ARBA" id="ARBA00022670"/>
    </source>
</evidence>
<evidence type="ECO:0000256" key="7">
    <source>
        <dbReference type="ARBA" id="ARBA00022946"/>
    </source>
</evidence>
<dbReference type="PROSITE" id="PS01046">
    <property type="entry name" value="LON_SER"/>
    <property type="match status" value="1"/>
</dbReference>
<name>A0A0L0T0K6_ALLM3</name>
<dbReference type="GO" id="GO:0005759">
    <property type="term" value="C:mitochondrial matrix"/>
    <property type="evidence" value="ECO:0007669"/>
    <property type="project" value="UniProtKB-SubCell"/>
</dbReference>
<dbReference type="Pfam" id="PF02190">
    <property type="entry name" value="LON_substr_bdg"/>
    <property type="match status" value="1"/>
</dbReference>
<dbReference type="NCBIfam" id="TIGR00763">
    <property type="entry name" value="lon"/>
    <property type="match status" value="1"/>
</dbReference>
<dbReference type="PROSITE" id="PS51787">
    <property type="entry name" value="LON_N"/>
    <property type="match status" value="1"/>
</dbReference>
<keyword evidence="5 11" id="KW-0720">Serine protease</keyword>
<dbReference type="PANTHER" id="PTHR43718">
    <property type="entry name" value="LON PROTEASE"/>
    <property type="match status" value="1"/>
</dbReference>
<dbReference type="InterPro" id="IPR008269">
    <property type="entry name" value="Lon_proteolytic"/>
</dbReference>
<proteinExistence type="inferred from homology"/>
<dbReference type="Gene3D" id="1.20.5.5270">
    <property type="match status" value="1"/>
</dbReference>
<dbReference type="GO" id="GO:0016887">
    <property type="term" value="F:ATP hydrolysis activity"/>
    <property type="evidence" value="ECO:0007669"/>
    <property type="project" value="UniProtKB-UniRule"/>
</dbReference>